<feature type="compositionally biased region" description="Pro residues" evidence="1">
    <location>
        <begin position="407"/>
        <end position="417"/>
    </location>
</feature>
<evidence type="ECO:0000313" key="5">
    <source>
        <dbReference type="Proteomes" id="UP001275084"/>
    </source>
</evidence>
<dbReference type="InterPro" id="IPR051176">
    <property type="entry name" value="Cent_Immune-Sig_Mod"/>
</dbReference>
<dbReference type="GO" id="GO:0005737">
    <property type="term" value="C:cytoplasm"/>
    <property type="evidence" value="ECO:0007669"/>
    <property type="project" value="TreeGrafter"/>
</dbReference>
<dbReference type="AlphaFoldDB" id="A0AAJ0MHL0"/>
<feature type="transmembrane region" description="Helical" evidence="2">
    <location>
        <begin position="693"/>
        <end position="715"/>
    </location>
</feature>
<evidence type="ECO:0000259" key="3">
    <source>
        <dbReference type="PROSITE" id="PS50006"/>
    </source>
</evidence>
<dbReference type="InterPro" id="IPR008984">
    <property type="entry name" value="SMAD_FHA_dom_sf"/>
</dbReference>
<feature type="domain" description="FHA" evidence="3">
    <location>
        <begin position="41"/>
        <end position="102"/>
    </location>
</feature>
<reference evidence="4" key="1">
    <citation type="journal article" date="2023" name="Mol. Phylogenet. Evol.">
        <title>Genome-scale phylogeny and comparative genomics of the fungal order Sordariales.</title>
        <authorList>
            <person name="Hensen N."/>
            <person name="Bonometti L."/>
            <person name="Westerberg I."/>
            <person name="Brannstrom I.O."/>
            <person name="Guillou S."/>
            <person name="Cros-Aarteil S."/>
            <person name="Calhoun S."/>
            <person name="Haridas S."/>
            <person name="Kuo A."/>
            <person name="Mondo S."/>
            <person name="Pangilinan J."/>
            <person name="Riley R."/>
            <person name="LaButti K."/>
            <person name="Andreopoulos B."/>
            <person name="Lipzen A."/>
            <person name="Chen C."/>
            <person name="Yan M."/>
            <person name="Daum C."/>
            <person name="Ng V."/>
            <person name="Clum A."/>
            <person name="Steindorff A."/>
            <person name="Ohm R.A."/>
            <person name="Martin F."/>
            <person name="Silar P."/>
            <person name="Natvig D.O."/>
            <person name="Lalanne C."/>
            <person name="Gautier V."/>
            <person name="Ament-Velasquez S.L."/>
            <person name="Kruys A."/>
            <person name="Hutchinson M.I."/>
            <person name="Powell A.J."/>
            <person name="Barry K."/>
            <person name="Miller A.N."/>
            <person name="Grigoriev I.V."/>
            <person name="Debuchy R."/>
            <person name="Gladieux P."/>
            <person name="Hiltunen Thoren M."/>
            <person name="Johannesson H."/>
        </authorList>
    </citation>
    <scope>NUCLEOTIDE SEQUENCE</scope>
    <source>
        <strain evidence="4">CBS 955.72</strain>
    </source>
</reference>
<proteinExistence type="predicted"/>
<reference evidence="4" key="2">
    <citation type="submission" date="2023-06" db="EMBL/GenBank/DDBJ databases">
        <authorList>
            <consortium name="Lawrence Berkeley National Laboratory"/>
            <person name="Haridas S."/>
            <person name="Hensen N."/>
            <person name="Bonometti L."/>
            <person name="Westerberg I."/>
            <person name="Brannstrom I.O."/>
            <person name="Guillou S."/>
            <person name="Cros-Aarteil S."/>
            <person name="Calhoun S."/>
            <person name="Kuo A."/>
            <person name="Mondo S."/>
            <person name="Pangilinan J."/>
            <person name="Riley R."/>
            <person name="Labutti K."/>
            <person name="Andreopoulos B."/>
            <person name="Lipzen A."/>
            <person name="Chen C."/>
            <person name="Yanf M."/>
            <person name="Daum C."/>
            <person name="Ng V."/>
            <person name="Clum A."/>
            <person name="Steindorff A."/>
            <person name="Ohm R."/>
            <person name="Martin F."/>
            <person name="Silar P."/>
            <person name="Natvig D."/>
            <person name="Lalanne C."/>
            <person name="Gautier V."/>
            <person name="Ament-Velasquez S.L."/>
            <person name="Kruys A."/>
            <person name="Hutchinson M.I."/>
            <person name="Powell A.J."/>
            <person name="Barry K."/>
            <person name="Miller A.N."/>
            <person name="Grigoriev I.V."/>
            <person name="Debuchy R."/>
            <person name="Gladieux P."/>
            <person name="Thoren M.H."/>
            <person name="Johannesson H."/>
        </authorList>
    </citation>
    <scope>NUCLEOTIDE SEQUENCE</scope>
    <source>
        <strain evidence="4">CBS 955.72</strain>
    </source>
</reference>
<sequence length="719" mass="77688">MASPVESAGNVQISLSADGMSSASLPFPDRRIVLDRKTDSMIIGRASKTPSKGFLADMGNGWYDSPVMSRKHAEIIADLDDKKIEIRDLGSLHGTYVNNEVDKIPQNELRELKDGDSIKFGVPVLRGHDTFSPTTVKVGISFDPREAPATEGKTTTTFQVPEGSEDGSDVEDYSSDDSRSIKENTEPISSTNMARHFIDLTQQAQKEDEPIHLNQQSCGRATSAHALPSSTASLEVIDLSSPPGSPILVDDADGDSDDVFEVEPDNHHEYSLLSRVSSPELDVSEEFTAQHGIDIQTERDSVFDDEESIHLSTDEEDADLTDSDRESCADDLGSESQRVDFWDATVPDNMVALPVPAPGDPRALSFQDHIARLYEEPRDTKKTTAAVTIEKLLNDYNSPFPSAVFPPTTPSLQPPPSSLRQASPSDAAMPKSCLKSTSDPLLANSSAEALGFMTGKYDFFAARAANRASANLLNAQKPRLSSSVHALCNDDQRIDNCILPEEEPASRPPQPLFAQISDSVEVAFAPAAPATHLLALQFEREMTPIPQIFYSSSTAAADAGATIDQSASARRTHLGISDIVEDCQPISEKAKGKRKADDISIVTTREEQWAAVQKDEAVHSTEPVSCLPAPAVFGSNNPRAKRLMALQGFSPKISLPDTLSIVPKVRSDIPLPAVALDERPTKRPRLRTIAERVGYATLGGVATGVMIFGTLVLTAPTFS</sequence>
<feature type="compositionally biased region" description="Acidic residues" evidence="1">
    <location>
        <begin position="163"/>
        <end position="175"/>
    </location>
</feature>
<dbReference type="EMBL" id="JAUIQD010000002">
    <property type="protein sequence ID" value="KAK3359092.1"/>
    <property type="molecule type" value="Genomic_DNA"/>
</dbReference>
<comment type="caution">
    <text evidence="4">The sequence shown here is derived from an EMBL/GenBank/DDBJ whole genome shotgun (WGS) entry which is preliminary data.</text>
</comment>
<dbReference type="SMART" id="SM00240">
    <property type="entry name" value="FHA"/>
    <property type="match status" value="1"/>
</dbReference>
<keyword evidence="5" id="KW-1185">Reference proteome</keyword>
<feature type="region of interest" description="Disordered" evidence="1">
    <location>
        <begin position="142"/>
        <end position="194"/>
    </location>
</feature>
<keyword evidence="2" id="KW-1133">Transmembrane helix</keyword>
<protein>
    <recommendedName>
        <fullName evidence="3">FHA domain-containing protein</fullName>
    </recommendedName>
</protein>
<organism evidence="4 5">
    <name type="scientific">Lasiosphaeria hispida</name>
    <dbReference type="NCBI Taxonomy" id="260671"/>
    <lineage>
        <taxon>Eukaryota</taxon>
        <taxon>Fungi</taxon>
        <taxon>Dikarya</taxon>
        <taxon>Ascomycota</taxon>
        <taxon>Pezizomycotina</taxon>
        <taxon>Sordariomycetes</taxon>
        <taxon>Sordariomycetidae</taxon>
        <taxon>Sordariales</taxon>
        <taxon>Lasiosphaeriaceae</taxon>
        <taxon>Lasiosphaeria</taxon>
    </lineage>
</organism>
<keyword evidence="2" id="KW-0812">Transmembrane</keyword>
<dbReference type="PANTHER" id="PTHR15715:SF48">
    <property type="entry name" value="FHA DOMAIN-CONTAINING PROTEIN"/>
    <property type="match status" value="1"/>
</dbReference>
<evidence type="ECO:0000256" key="2">
    <source>
        <dbReference type="SAM" id="Phobius"/>
    </source>
</evidence>
<dbReference type="Proteomes" id="UP001275084">
    <property type="component" value="Unassembled WGS sequence"/>
</dbReference>
<dbReference type="SUPFAM" id="SSF49879">
    <property type="entry name" value="SMAD/FHA domain"/>
    <property type="match status" value="1"/>
</dbReference>
<name>A0AAJ0MHL0_9PEZI</name>
<feature type="region of interest" description="Disordered" evidence="1">
    <location>
        <begin position="311"/>
        <end position="334"/>
    </location>
</feature>
<feature type="compositionally biased region" description="Basic and acidic residues" evidence="1">
    <location>
        <begin position="176"/>
        <end position="185"/>
    </location>
</feature>
<gene>
    <name evidence="4" type="ORF">B0T25DRAFT_514700</name>
</gene>
<dbReference type="Pfam" id="PF00498">
    <property type="entry name" value="FHA"/>
    <property type="match status" value="1"/>
</dbReference>
<evidence type="ECO:0000313" key="4">
    <source>
        <dbReference type="EMBL" id="KAK3359092.1"/>
    </source>
</evidence>
<keyword evidence="2" id="KW-0472">Membrane</keyword>
<dbReference type="PANTHER" id="PTHR15715">
    <property type="entry name" value="CENTROSOMAL PROTEIN OF 170 KDA"/>
    <property type="match status" value="1"/>
</dbReference>
<accession>A0AAJ0MHL0</accession>
<evidence type="ECO:0000256" key="1">
    <source>
        <dbReference type="SAM" id="MobiDB-lite"/>
    </source>
</evidence>
<dbReference type="PROSITE" id="PS50006">
    <property type="entry name" value="FHA_DOMAIN"/>
    <property type="match status" value="1"/>
</dbReference>
<dbReference type="InterPro" id="IPR000253">
    <property type="entry name" value="FHA_dom"/>
</dbReference>
<dbReference type="Gene3D" id="2.60.200.20">
    <property type="match status" value="1"/>
</dbReference>
<feature type="region of interest" description="Disordered" evidence="1">
    <location>
        <begin position="404"/>
        <end position="437"/>
    </location>
</feature>